<accession>A0A438M8V7</accession>
<protein>
    <recommendedName>
        <fullName evidence="4">Secreted protein</fullName>
    </recommendedName>
</protein>
<keyword evidence="3" id="KW-1185">Reference proteome</keyword>
<evidence type="ECO:0000256" key="1">
    <source>
        <dbReference type="SAM" id="SignalP"/>
    </source>
</evidence>
<evidence type="ECO:0008006" key="4">
    <source>
        <dbReference type="Google" id="ProtNLM"/>
    </source>
</evidence>
<proteinExistence type="predicted"/>
<evidence type="ECO:0000313" key="2">
    <source>
        <dbReference type="EMBL" id="RVX42128.1"/>
    </source>
</evidence>
<dbReference type="EMBL" id="SAUN01000001">
    <property type="protein sequence ID" value="RVX42128.1"/>
    <property type="molecule type" value="Genomic_DNA"/>
</dbReference>
<comment type="caution">
    <text evidence="2">The sequence shown here is derived from an EMBL/GenBank/DDBJ whole genome shotgun (WGS) entry which is preliminary data.</text>
</comment>
<dbReference type="Proteomes" id="UP000284824">
    <property type="component" value="Unassembled WGS sequence"/>
</dbReference>
<evidence type="ECO:0000313" key="3">
    <source>
        <dbReference type="Proteomes" id="UP000284824"/>
    </source>
</evidence>
<dbReference type="AlphaFoldDB" id="A0A438M8V7"/>
<gene>
    <name evidence="2" type="ORF">EDD27_4748</name>
</gene>
<organism evidence="2 3">
    <name type="scientific">Nonomuraea polychroma</name>
    <dbReference type="NCBI Taxonomy" id="46176"/>
    <lineage>
        <taxon>Bacteria</taxon>
        <taxon>Bacillati</taxon>
        <taxon>Actinomycetota</taxon>
        <taxon>Actinomycetes</taxon>
        <taxon>Streptosporangiales</taxon>
        <taxon>Streptosporangiaceae</taxon>
        <taxon>Nonomuraea</taxon>
    </lineage>
</organism>
<keyword evidence="1" id="KW-0732">Signal</keyword>
<reference evidence="2 3" key="1">
    <citation type="submission" date="2019-01" db="EMBL/GenBank/DDBJ databases">
        <title>Sequencing the genomes of 1000 actinobacteria strains.</title>
        <authorList>
            <person name="Klenk H.-P."/>
        </authorList>
    </citation>
    <scope>NUCLEOTIDE SEQUENCE [LARGE SCALE GENOMIC DNA]</scope>
    <source>
        <strain evidence="2 3">DSM 43925</strain>
    </source>
</reference>
<feature type="chain" id="PRO_5019243247" description="Secreted protein" evidence="1">
    <location>
        <begin position="44"/>
        <end position="178"/>
    </location>
</feature>
<sequence>MPASGAFDTGKESHVKMRRLAAGLAAAALGATVVTSAASPAFADEVDPDIAGGNTSLTFDANPEPAWRGKPIDLEGKLSVQCAEDYISGFVSVHHADTCKKQERWHRLAWKRIVILFQPDGSGKWEYVDTIRTGRNGYFHTSVPARTSGTWRAVFEGAKWLEPSEGTDWVKVIGHRHH</sequence>
<feature type="signal peptide" evidence="1">
    <location>
        <begin position="1"/>
        <end position="43"/>
    </location>
</feature>
<name>A0A438M8V7_9ACTN</name>